<dbReference type="GO" id="GO:0016020">
    <property type="term" value="C:membrane"/>
    <property type="evidence" value="ECO:0007669"/>
    <property type="project" value="UniProtKB-SubCell"/>
</dbReference>
<dbReference type="Proteomes" id="UP000824081">
    <property type="component" value="Unassembled WGS sequence"/>
</dbReference>
<dbReference type="AlphaFoldDB" id="A0A9D1SHB1"/>
<reference evidence="7" key="1">
    <citation type="submission" date="2020-10" db="EMBL/GenBank/DDBJ databases">
        <authorList>
            <person name="Gilroy R."/>
        </authorList>
    </citation>
    <scope>NUCLEOTIDE SEQUENCE</scope>
    <source>
        <strain evidence="7">11687</strain>
    </source>
</reference>
<dbReference type="EMBL" id="DVMZ01000159">
    <property type="protein sequence ID" value="HIU59618.1"/>
    <property type="molecule type" value="Genomic_DNA"/>
</dbReference>
<keyword evidence="4 6" id="KW-1133">Transmembrane helix</keyword>
<evidence type="ECO:0000313" key="8">
    <source>
        <dbReference type="Proteomes" id="UP000824081"/>
    </source>
</evidence>
<evidence type="ECO:0000256" key="4">
    <source>
        <dbReference type="ARBA" id="ARBA00022989"/>
    </source>
</evidence>
<feature type="transmembrane region" description="Helical" evidence="6">
    <location>
        <begin position="292"/>
        <end position="311"/>
    </location>
</feature>
<dbReference type="CDD" id="cd12827">
    <property type="entry name" value="EcCorA_ZntB-like_u2"/>
    <property type="match status" value="1"/>
</dbReference>
<dbReference type="PANTHER" id="PTHR47891">
    <property type="entry name" value="TRANSPORTER-RELATED"/>
    <property type="match status" value="1"/>
</dbReference>
<dbReference type="SUPFAM" id="SSF144083">
    <property type="entry name" value="Magnesium transport protein CorA, transmembrane region"/>
    <property type="match status" value="1"/>
</dbReference>
<comment type="caution">
    <text evidence="7">The sequence shown here is derived from an EMBL/GenBank/DDBJ whole genome shotgun (WGS) entry which is preliminary data.</text>
</comment>
<dbReference type="InterPro" id="IPR047199">
    <property type="entry name" value="CorA-like"/>
</dbReference>
<dbReference type="Gene3D" id="1.20.58.340">
    <property type="entry name" value="Magnesium transport protein CorA, transmembrane region"/>
    <property type="match status" value="2"/>
</dbReference>
<dbReference type="GO" id="GO:0046873">
    <property type="term" value="F:metal ion transmembrane transporter activity"/>
    <property type="evidence" value="ECO:0007669"/>
    <property type="project" value="InterPro"/>
</dbReference>
<keyword evidence="3 6" id="KW-0812">Transmembrane</keyword>
<organism evidence="7 8">
    <name type="scientific">Candidatus Scatosoma pullistercoris</name>
    <dbReference type="NCBI Taxonomy" id="2840934"/>
    <lineage>
        <taxon>Bacteria</taxon>
        <taxon>Bacillati</taxon>
        <taxon>Bacillota</taxon>
        <taxon>Clostridia</taxon>
        <taxon>Candidatus Scatosoma</taxon>
    </lineage>
</organism>
<reference evidence="7" key="2">
    <citation type="journal article" date="2021" name="PeerJ">
        <title>Extensive microbial diversity within the chicken gut microbiome revealed by metagenomics and culture.</title>
        <authorList>
            <person name="Gilroy R."/>
            <person name="Ravi A."/>
            <person name="Getino M."/>
            <person name="Pursley I."/>
            <person name="Horton D.L."/>
            <person name="Alikhan N.F."/>
            <person name="Baker D."/>
            <person name="Gharbi K."/>
            <person name="Hall N."/>
            <person name="Watson M."/>
            <person name="Adriaenssens E.M."/>
            <person name="Foster-Nyarko E."/>
            <person name="Jarju S."/>
            <person name="Secka A."/>
            <person name="Antonio M."/>
            <person name="Oren A."/>
            <person name="Chaudhuri R.R."/>
            <person name="La Ragione R."/>
            <person name="Hildebrand F."/>
            <person name="Pallen M.J."/>
        </authorList>
    </citation>
    <scope>NUCLEOTIDE SEQUENCE</scope>
    <source>
        <strain evidence="7">11687</strain>
    </source>
</reference>
<evidence type="ECO:0000256" key="1">
    <source>
        <dbReference type="ARBA" id="ARBA00004141"/>
    </source>
</evidence>
<protein>
    <submittedName>
        <fullName evidence="7">Magnesium transporter CorA family protein</fullName>
    </submittedName>
</protein>
<comment type="subcellular location">
    <subcellularLocation>
        <location evidence="1">Membrane</location>
        <topology evidence="1">Multi-pass membrane protein</topology>
    </subcellularLocation>
</comment>
<name>A0A9D1SHB1_9FIRM</name>
<evidence type="ECO:0000256" key="6">
    <source>
        <dbReference type="SAM" id="Phobius"/>
    </source>
</evidence>
<evidence type="ECO:0000313" key="7">
    <source>
        <dbReference type="EMBL" id="HIU59618.1"/>
    </source>
</evidence>
<evidence type="ECO:0000256" key="3">
    <source>
        <dbReference type="ARBA" id="ARBA00022692"/>
    </source>
</evidence>
<evidence type="ECO:0000256" key="5">
    <source>
        <dbReference type="ARBA" id="ARBA00023136"/>
    </source>
</evidence>
<dbReference type="PANTHER" id="PTHR47891:SF2">
    <property type="entry name" value="MAGNESIUM AND COBALT TRANSPORTER"/>
    <property type="match status" value="1"/>
</dbReference>
<dbReference type="Pfam" id="PF01544">
    <property type="entry name" value="CorA"/>
    <property type="match status" value="1"/>
</dbReference>
<evidence type="ECO:0000256" key="2">
    <source>
        <dbReference type="ARBA" id="ARBA00009765"/>
    </source>
</evidence>
<dbReference type="Gene3D" id="3.30.460.20">
    <property type="entry name" value="CorA soluble domain-like"/>
    <property type="match status" value="1"/>
</dbReference>
<gene>
    <name evidence="7" type="ORF">IAC57_05880</name>
</gene>
<proteinExistence type="inferred from homology"/>
<dbReference type="InterPro" id="IPR045863">
    <property type="entry name" value="CorA_TM1_TM2"/>
</dbReference>
<dbReference type="InterPro" id="IPR045861">
    <property type="entry name" value="CorA_cytoplasmic_dom"/>
</dbReference>
<feature type="transmembrane region" description="Helical" evidence="6">
    <location>
        <begin position="254"/>
        <end position="272"/>
    </location>
</feature>
<accession>A0A9D1SHB1</accession>
<dbReference type="SUPFAM" id="SSF143865">
    <property type="entry name" value="CorA soluble domain-like"/>
    <property type="match status" value="1"/>
</dbReference>
<keyword evidence="5 6" id="KW-0472">Membrane</keyword>
<dbReference type="InterPro" id="IPR002523">
    <property type="entry name" value="MgTranspt_CorA/ZnTranspt_ZntB"/>
</dbReference>
<comment type="similarity">
    <text evidence="2">Belongs to the CorA metal ion transporter (MIT) (TC 1.A.35) family.</text>
</comment>
<sequence>MIRFYKTDEKLRIVPVDAFERRCWVEMINPTDDEVDDIRELSGIPEEMLKAALDEEESARVDTDEGATMYVVDSPMMVDTEEGDTYTTIPVAIIYNSRCIVTVSLNPNPVLSGFRSNRGRVSTIKPVGFILHFMLENVKRFSYSLKQIDKKSLRLQAELHKSMRNQELIELLGLQDSLVYFSTSLSANSSVYGRLSRMEPVQSNPDYQDLYDDVLIETRQATEMCGIYRDILKTTMDAFSSVISNNVNNVVKRLTVITILVAIPTLIAGLLGMNVDLPFGMGVHNKGVAWEFWIILILSVVLTAVCSVLLAKMTDSVKIRTPKQVKKKRRRD</sequence>